<dbReference type="PIRSF" id="PIRSF002741">
    <property type="entry name" value="MppA"/>
    <property type="match status" value="1"/>
</dbReference>
<keyword evidence="1" id="KW-0732">Signal</keyword>
<dbReference type="PROSITE" id="PS51318">
    <property type="entry name" value="TAT"/>
    <property type="match status" value="1"/>
</dbReference>
<feature type="chain" id="PRO_5047183920" evidence="1">
    <location>
        <begin position="23"/>
        <end position="527"/>
    </location>
</feature>
<dbReference type="SUPFAM" id="SSF53850">
    <property type="entry name" value="Periplasmic binding protein-like II"/>
    <property type="match status" value="1"/>
</dbReference>
<dbReference type="Proteomes" id="UP001582793">
    <property type="component" value="Unassembled WGS sequence"/>
</dbReference>
<sequence>MARTFNRRLLLRTGAAAVAATAGLPLLTACSNDDAPAGGTSDTAPSPRPGGTLRAAFVGGGAAETLNFLMGPTGLDYVRARCLHGALGVLDPAAEHGVRYGVLERIDVSDDLTTYTVKVRPGVTFTDGTTLTARDVLYSLNAPVTLGSLPFLKPPSQNFDLARATVTDDLTLTLPTQRPIADGRLVLCQSTLVFKDGTTRFTPDMPTCGPFRLAEFEPGQGASFTRHDDYYGLALGTGPYLDALELRTIPDATARTNALTGGQVDFVSDIGPVAARTIEGNGRFTLAVSELPYATSLSFGLNLSFAPFSDVRVRQAVKYAIDREAIVRNVFFGRAFVGNDLSSLGFGDYADEIEQRPYDPDRARALLAEAAVGKITVAVTTAPEVAGMAETATVVVENLKQVGIEATLDQRPTGQLFSDFPAYVKLPFAASYTPPVPPLSSYAATRTAGSPSTFGFNRPDIDDLVGQARGATDPSGRRDAAVRAQRLIWEEGNQVIPVFAPSINAHTPAVHGVRDEPFTSFEQAYLA</sequence>
<gene>
    <name evidence="3" type="ORF">AAFH96_13640</name>
</gene>
<evidence type="ECO:0000313" key="3">
    <source>
        <dbReference type="EMBL" id="MFB6394143.1"/>
    </source>
</evidence>
<organism evidence="3 4">
    <name type="scientific">Polymorphospora lycopeni</name>
    <dbReference type="NCBI Taxonomy" id="3140240"/>
    <lineage>
        <taxon>Bacteria</taxon>
        <taxon>Bacillati</taxon>
        <taxon>Actinomycetota</taxon>
        <taxon>Actinomycetes</taxon>
        <taxon>Micromonosporales</taxon>
        <taxon>Micromonosporaceae</taxon>
        <taxon>Polymorphospora</taxon>
    </lineage>
</organism>
<dbReference type="InterPro" id="IPR006311">
    <property type="entry name" value="TAT_signal"/>
</dbReference>
<keyword evidence="4" id="KW-1185">Reference proteome</keyword>
<proteinExistence type="predicted"/>
<evidence type="ECO:0000256" key="1">
    <source>
        <dbReference type="SAM" id="SignalP"/>
    </source>
</evidence>
<protein>
    <submittedName>
        <fullName evidence="3">ABC transporter substrate-binding protein</fullName>
    </submittedName>
</protein>
<comment type="caution">
    <text evidence="3">The sequence shown here is derived from an EMBL/GenBank/DDBJ whole genome shotgun (WGS) entry which is preliminary data.</text>
</comment>
<accession>A0ABV5CTN8</accession>
<evidence type="ECO:0000313" key="4">
    <source>
        <dbReference type="Proteomes" id="UP001582793"/>
    </source>
</evidence>
<dbReference type="PANTHER" id="PTHR30290:SF65">
    <property type="entry name" value="MONOACYL PHOSPHATIDYLINOSITOL TETRAMANNOSIDE-BINDING PROTEIN LPQW-RELATED"/>
    <property type="match status" value="1"/>
</dbReference>
<dbReference type="Gene3D" id="3.40.190.10">
    <property type="entry name" value="Periplasmic binding protein-like II"/>
    <property type="match status" value="1"/>
</dbReference>
<feature type="signal peptide" evidence="1">
    <location>
        <begin position="1"/>
        <end position="22"/>
    </location>
</feature>
<dbReference type="PROSITE" id="PS51257">
    <property type="entry name" value="PROKAR_LIPOPROTEIN"/>
    <property type="match status" value="1"/>
</dbReference>
<dbReference type="RefSeq" id="WP_375734375.1">
    <property type="nucleotide sequence ID" value="NZ_JBCGDC010000031.1"/>
</dbReference>
<dbReference type="InterPro" id="IPR030678">
    <property type="entry name" value="Peptide/Ni-bd"/>
</dbReference>
<dbReference type="InterPro" id="IPR039424">
    <property type="entry name" value="SBP_5"/>
</dbReference>
<name>A0ABV5CTN8_9ACTN</name>
<evidence type="ECO:0000259" key="2">
    <source>
        <dbReference type="Pfam" id="PF00496"/>
    </source>
</evidence>
<dbReference type="Pfam" id="PF00496">
    <property type="entry name" value="SBP_bac_5"/>
    <property type="match status" value="1"/>
</dbReference>
<dbReference type="EMBL" id="JBCGDC010000031">
    <property type="protein sequence ID" value="MFB6394143.1"/>
    <property type="molecule type" value="Genomic_DNA"/>
</dbReference>
<reference evidence="3 4" key="1">
    <citation type="submission" date="2024-04" db="EMBL/GenBank/DDBJ databases">
        <title>Polymorphospora sp. isolated from Baiyangdian Lake in Xiong'an New Area.</title>
        <authorList>
            <person name="Zhang X."/>
            <person name="Liu J."/>
        </authorList>
    </citation>
    <scope>NUCLEOTIDE SEQUENCE [LARGE SCALE GENOMIC DNA]</scope>
    <source>
        <strain evidence="3 4">2-325</strain>
    </source>
</reference>
<feature type="domain" description="Solute-binding protein family 5" evidence="2">
    <location>
        <begin position="101"/>
        <end position="445"/>
    </location>
</feature>
<dbReference type="CDD" id="cd08503">
    <property type="entry name" value="PBP2_NikA_DppA_OppA_like_17"/>
    <property type="match status" value="1"/>
</dbReference>
<dbReference type="Gene3D" id="3.10.105.10">
    <property type="entry name" value="Dipeptide-binding Protein, Domain 3"/>
    <property type="match status" value="1"/>
</dbReference>
<dbReference type="InterPro" id="IPR000914">
    <property type="entry name" value="SBP_5_dom"/>
</dbReference>
<dbReference type="PANTHER" id="PTHR30290">
    <property type="entry name" value="PERIPLASMIC BINDING COMPONENT OF ABC TRANSPORTER"/>
    <property type="match status" value="1"/>
</dbReference>